<name>A0A328VAQ0_9CHLR</name>
<dbReference type="EMBL" id="MCIF01000002">
    <property type="protein sequence ID" value="RAQ94687.1"/>
    <property type="molecule type" value="Genomic_DNA"/>
</dbReference>
<comment type="caution">
    <text evidence="1">The sequence shown here is derived from an EMBL/GenBank/DDBJ whole genome shotgun (WGS) entry which is preliminary data.</text>
</comment>
<evidence type="ECO:0000313" key="2">
    <source>
        <dbReference type="Proteomes" id="UP000248706"/>
    </source>
</evidence>
<proteinExistence type="predicted"/>
<dbReference type="AlphaFoldDB" id="A0A328VAQ0"/>
<organism evidence="1 2">
    <name type="scientific">Thermogemmatispora tikiterensis</name>
    <dbReference type="NCBI Taxonomy" id="1825093"/>
    <lineage>
        <taxon>Bacteria</taxon>
        <taxon>Bacillati</taxon>
        <taxon>Chloroflexota</taxon>
        <taxon>Ktedonobacteria</taxon>
        <taxon>Thermogemmatisporales</taxon>
        <taxon>Thermogemmatisporaceae</taxon>
        <taxon>Thermogemmatispora</taxon>
    </lineage>
</organism>
<evidence type="ECO:0008006" key="3">
    <source>
        <dbReference type="Google" id="ProtNLM"/>
    </source>
</evidence>
<keyword evidence="2" id="KW-1185">Reference proteome</keyword>
<reference evidence="1 2" key="1">
    <citation type="submission" date="2016-08" db="EMBL/GenBank/DDBJ databases">
        <title>Analysis of Carbohydrate Active Enzymes in Thermogemmatispora T81 Reveals Carbohydrate Degradation Ability.</title>
        <authorList>
            <person name="Tomazini A."/>
            <person name="Lal S."/>
            <person name="Stott M."/>
            <person name="Henrissat B."/>
            <person name="Polikarpov I."/>
            <person name="Sparling R."/>
            <person name="Levin D.B."/>
        </authorList>
    </citation>
    <scope>NUCLEOTIDE SEQUENCE [LARGE SCALE GENOMIC DNA]</scope>
    <source>
        <strain evidence="1 2">T81</strain>
    </source>
</reference>
<dbReference type="GO" id="GO:0015035">
    <property type="term" value="F:protein-disulfide reductase activity"/>
    <property type="evidence" value="ECO:0007669"/>
    <property type="project" value="InterPro"/>
</dbReference>
<dbReference type="Pfam" id="PF04134">
    <property type="entry name" value="DCC1-like"/>
    <property type="match status" value="1"/>
</dbReference>
<gene>
    <name evidence="1" type="ORF">A4R35_04010</name>
</gene>
<dbReference type="OrthoDB" id="9813713at2"/>
<protein>
    <recommendedName>
        <fullName evidence="3">Thiol-disulfide oxidoreductase</fullName>
    </recommendedName>
</protein>
<sequence length="144" mass="16414">MSDQAYRHPVKAIVIFDGSCDFCTATAELLRRLDRGRRVTCLPFQIPGLPERYGLSVRACEESVWTILPDGRRYRGAQALACTLDLLIGFPFWQRLYRLPGLGPLTEHLYRWVAAHRQYLPGVKPFCQRPRAPCGASQPESPQR</sequence>
<accession>A0A328VAQ0</accession>
<dbReference type="InterPro" id="IPR007263">
    <property type="entry name" value="DCC1-like"/>
</dbReference>
<dbReference type="RefSeq" id="WP_112426782.1">
    <property type="nucleotide sequence ID" value="NZ_MCIF01000002.1"/>
</dbReference>
<evidence type="ECO:0000313" key="1">
    <source>
        <dbReference type="EMBL" id="RAQ94687.1"/>
    </source>
</evidence>
<dbReference type="Proteomes" id="UP000248706">
    <property type="component" value="Unassembled WGS sequence"/>
</dbReference>